<dbReference type="PROSITE" id="PS50005">
    <property type="entry name" value="TPR"/>
    <property type="match status" value="3"/>
</dbReference>
<dbReference type="PANTHER" id="PTHR45641">
    <property type="entry name" value="TETRATRICOPEPTIDE REPEAT PROTEIN (AFU_ORTHOLOGUE AFUA_6G03870)"/>
    <property type="match status" value="1"/>
</dbReference>
<feature type="repeat" description="TPR" evidence="3">
    <location>
        <begin position="546"/>
        <end position="579"/>
    </location>
</feature>
<keyword evidence="2 3" id="KW-0802">TPR repeat</keyword>
<organism evidence="4 5">
    <name type="scientific">Rotaria sordida</name>
    <dbReference type="NCBI Taxonomy" id="392033"/>
    <lineage>
        <taxon>Eukaryota</taxon>
        <taxon>Metazoa</taxon>
        <taxon>Spiralia</taxon>
        <taxon>Gnathifera</taxon>
        <taxon>Rotifera</taxon>
        <taxon>Eurotatoria</taxon>
        <taxon>Bdelloidea</taxon>
        <taxon>Philodinida</taxon>
        <taxon>Philodinidae</taxon>
        <taxon>Rotaria</taxon>
    </lineage>
</organism>
<dbReference type="Gene3D" id="1.25.40.10">
    <property type="entry name" value="Tetratricopeptide repeat domain"/>
    <property type="match status" value="1"/>
</dbReference>
<comment type="caution">
    <text evidence="4">The sequence shown here is derived from an EMBL/GenBank/DDBJ whole genome shotgun (WGS) entry which is preliminary data.</text>
</comment>
<dbReference type="SUPFAM" id="SSF56399">
    <property type="entry name" value="ADP-ribosylation"/>
    <property type="match status" value="1"/>
</dbReference>
<protein>
    <recommendedName>
        <fullName evidence="6">Tetratricopeptide repeat protein</fullName>
    </recommendedName>
</protein>
<evidence type="ECO:0000256" key="2">
    <source>
        <dbReference type="ARBA" id="ARBA00022803"/>
    </source>
</evidence>
<feature type="repeat" description="TPR" evidence="3">
    <location>
        <begin position="462"/>
        <end position="495"/>
    </location>
</feature>
<dbReference type="InterPro" id="IPR011990">
    <property type="entry name" value="TPR-like_helical_dom_sf"/>
</dbReference>
<dbReference type="EMBL" id="CAJNOO010001070">
    <property type="protein sequence ID" value="CAF1090208.1"/>
    <property type="molecule type" value="Genomic_DNA"/>
</dbReference>
<dbReference type="PROSITE" id="PS50293">
    <property type="entry name" value="TPR_REGION"/>
    <property type="match status" value="2"/>
</dbReference>
<evidence type="ECO:0000313" key="5">
    <source>
        <dbReference type="Proteomes" id="UP000663882"/>
    </source>
</evidence>
<dbReference type="Proteomes" id="UP000663882">
    <property type="component" value="Unassembled WGS sequence"/>
</dbReference>
<proteinExistence type="predicted"/>
<gene>
    <name evidence="4" type="ORF">RFH988_LOCUS18759</name>
</gene>
<dbReference type="OrthoDB" id="10026284at2759"/>
<sequence>MDKQKPTKTTASGTTMMITTNNNRAAAVLSRPVQRVLQNFLLVWLDANINESNEDYKKLLQQLRRIVASVTTFTDAQKCVDFLSEIKREKVFMIVSGSLGQHVVPKIEAWPQLESVYIFCSNQSVHEQWARKIDKVKGVYANIEPISEALQIDRENCDRAMISISFNGIDALFMYTQLLKDAFLEIEEDDARSIKNLVDYCRLQNHIDEVEINKVEREYYQHTPIWWYTAPYFICSILNRGLRLMDIDIILKIGFFVRNLHHHIDNLYHEQQSSKKTTSTFKVFRGQGLSLADFEKMKKTKGGLMSFNNFLMTSLNRKVSLDDFARPAAVKNPQTVGILFIMTIDPTVCATSSIPFVNMSNVGYFKDREAEILFTTHTVFRIDRIQQIDENHTDRLWKVNLTLTGNDNRDLNTLTVPLRKELNWATGWSRLSAILMKMGESSKAEQLYNILLENASSDEERSEYNHRLGCMYDNRGEYSKALSFYEKALHIYERIHPPNQLAWATSYNNIGNVYYNMGEYSKALSSLERSLEIRKIVLPANHSDLAASYNNIAAVYKNMGEYSEALSFYEKAHEIDRKILPPNHPQIAQYKKNIENVKKKL</sequence>
<evidence type="ECO:0000256" key="3">
    <source>
        <dbReference type="PROSITE-ProRule" id="PRU00339"/>
    </source>
</evidence>
<dbReference type="Pfam" id="PF13374">
    <property type="entry name" value="TPR_10"/>
    <property type="match status" value="1"/>
</dbReference>
<keyword evidence="1" id="KW-0677">Repeat</keyword>
<evidence type="ECO:0008006" key="6">
    <source>
        <dbReference type="Google" id="ProtNLM"/>
    </source>
</evidence>
<feature type="repeat" description="TPR" evidence="3">
    <location>
        <begin position="504"/>
        <end position="537"/>
    </location>
</feature>
<evidence type="ECO:0000313" key="4">
    <source>
        <dbReference type="EMBL" id="CAF1090208.1"/>
    </source>
</evidence>
<dbReference type="SMART" id="SM00028">
    <property type="entry name" value="TPR"/>
    <property type="match status" value="4"/>
</dbReference>
<dbReference type="Gene3D" id="3.90.176.10">
    <property type="entry name" value="Toxin ADP-ribosyltransferase, Chain A, domain 1"/>
    <property type="match status" value="1"/>
</dbReference>
<reference evidence="4" key="1">
    <citation type="submission" date="2021-02" db="EMBL/GenBank/DDBJ databases">
        <authorList>
            <person name="Nowell W R."/>
        </authorList>
    </citation>
    <scope>NUCLEOTIDE SEQUENCE</scope>
</reference>
<name>A0A814NCR3_9BILA</name>
<dbReference type="PANTHER" id="PTHR45641:SF19">
    <property type="entry name" value="NEPHROCYSTIN-3"/>
    <property type="match status" value="1"/>
</dbReference>
<dbReference type="AlphaFoldDB" id="A0A814NCR3"/>
<dbReference type="InterPro" id="IPR019734">
    <property type="entry name" value="TPR_rpt"/>
</dbReference>
<dbReference type="Pfam" id="PF13424">
    <property type="entry name" value="TPR_12"/>
    <property type="match status" value="1"/>
</dbReference>
<evidence type="ECO:0000256" key="1">
    <source>
        <dbReference type="ARBA" id="ARBA00022737"/>
    </source>
</evidence>
<dbReference type="SUPFAM" id="SSF48452">
    <property type="entry name" value="TPR-like"/>
    <property type="match status" value="1"/>
</dbReference>
<accession>A0A814NCR3</accession>